<dbReference type="PIRSF" id="PIRSF036762">
    <property type="entry name" value="GAA1"/>
    <property type="match status" value="1"/>
</dbReference>
<dbReference type="Proteomes" id="UP000001744">
    <property type="component" value="Unassembled WGS sequence"/>
</dbReference>
<keyword evidence="1" id="KW-1133">Transmembrane helix</keyword>
<dbReference type="GeneID" id="7052462"/>
<keyword evidence="4" id="KW-1185">Reference proteome</keyword>
<sequence length="580" mass="65411">MKSLQRVKERIFSLFLRRLFLIQNVLFLLGFLWIFVLPLNEYSTANRISENALLPGQTNTFFGDNQHNTINAARDLVGNWIEYESTHNDSYQKYEQLSDIFSTMGFPTQIQSYTAVSQGQTLHGYNFYTSLHAPRGDSTEAVLLCAPWKDAEGRINHGGVALLIAFMKYLEGWSLLSKDIVFVVSEDPVTAVSAFMHAYHNIPSKTIEFDSLQFLSGTIQAALALEYPSNSTSFSGIELLYDGINGQLPNLDLINTVVRIANYQFSIPVKIQNKYFYIGQTDSYLPRLDTLIRSMQSQMLASIRGAHAVTLPYRIDAITVRAFQNDHYTLDIRVLGRLLESTLRSLNNLLEHLHQSFFLFLLLEPTRFVSIGNYLPAALLIAASYTISGIQFRLTRDATQSVWISFGHWLVNYVIATLTFMAAHSLKGTQLWFALGSLAGCFFIHTRKLKSAHAHDIMSFTMLFTGLSLAVISTLNFSLSFLLGLWVFPLQVICARFHKSRVAALLWVIPFALPAVFLYAIVPANTEADSFFRKLAIEFDTCSSNYLTYAFFLLLLPSIMATIQRLSRTTVSASPAKKNN</sequence>
<dbReference type="STRING" id="402676.B6K3V1"/>
<evidence type="ECO:0000313" key="4">
    <source>
        <dbReference type="Proteomes" id="UP000001744"/>
    </source>
</evidence>
<feature type="transmembrane region" description="Helical" evidence="1">
    <location>
        <begin position="402"/>
        <end position="423"/>
    </location>
</feature>
<evidence type="ECO:0000313" key="2">
    <source>
        <dbReference type="EMBL" id="EEB08158.1"/>
    </source>
</evidence>
<feature type="transmembrane region" description="Helical" evidence="1">
    <location>
        <begin position="504"/>
        <end position="526"/>
    </location>
</feature>
<evidence type="ECO:0000256" key="1">
    <source>
        <dbReference type="SAM" id="Phobius"/>
    </source>
</evidence>
<feature type="transmembrane region" description="Helical" evidence="1">
    <location>
        <begin position="429"/>
        <end position="445"/>
    </location>
</feature>
<protein>
    <submittedName>
        <fullName evidence="2">GPI-anchor transamidase complex subunit Gaa1</fullName>
    </submittedName>
</protein>
<reference evidence="2 4" key="1">
    <citation type="journal article" date="2011" name="Science">
        <title>Comparative functional genomics of the fission yeasts.</title>
        <authorList>
            <person name="Rhind N."/>
            <person name="Chen Z."/>
            <person name="Yassour M."/>
            <person name="Thompson D.A."/>
            <person name="Haas B.J."/>
            <person name="Habib N."/>
            <person name="Wapinski I."/>
            <person name="Roy S."/>
            <person name="Lin M.F."/>
            <person name="Heiman D.I."/>
            <person name="Young S.K."/>
            <person name="Furuya K."/>
            <person name="Guo Y."/>
            <person name="Pidoux A."/>
            <person name="Chen H.M."/>
            <person name="Robbertse B."/>
            <person name="Goldberg J.M."/>
            <person name="Aoki K."/>
            <person name="Bayne E.H."/>
            <person name="Berlin A.M."/>
            <person name="Desjardins C.A."/>
            <person name="Dobbs E."/>
            <person name="Dukaj L."/>
            <person name="Fan L."/>
            <person name="FitzGerald M.G."/>
            <person name="French C."/>
            <person name="Gujja S."/>
            <person name="Hansen K."/>
            <person name="Keifenheim D."/>
            <person name="Levin J.Z."/>
            <person name="Mosher R.A."/>
            <person name="Mueller C.A."/>
            <person name="Pfiffner J."/>
            <person name="Priest M."/>
            <person name="Russ C."/>
            <person name="Smialowska A."/>
            <person name="Swoboda P."/>
            <person name="Sykes S.M."/>
            <person name="Vaughn M."/>
            <person name="Vengrova S."/>
            <person name="Yoder R."/>
            <person name="Zeng Q."/>
            <person name="Allshire R."/>
            <person name="Baulcombe D."/>
            <person name="Birren B.W."/>
            <person name="Brown W."/>
            <person name="Ekwall K."/>
            <person name="Kellis M."/>
            <person name="Leatherwood J."/>
            <person name="Levin H."/>
            <person name="Margalit H."/>
            <person name="Martienssen R."/>
            <person name="Nieduszynski C.A."/>
            <person name="Spatafora J.W."/>
            <person name="Friedman N."/>
            <person name="Dalgaard J.Z."/>
            <person name="Baumann P."/>
            <person name="Niki H."/>
            <person name="Regev A."/>
            <person name="Nusbaum C."/>
        </authorList>
    </citation>
    <scope>NUCLEOTIDE SEQUENCE [LARGE SCALE GENOMIC DNA]</scope>
    <source>
        <strain evidence="4">yFS275 / FY16936</strain>
    </source>
</reference>
<dbReference type="eggNOG" id="KOG3566">
    <property type="taxonomic scope" value="Eukaryota"/>
</dbReference>
<dbReference type="HOGENOM" id="CLU_007442_3_1_1"/>
<keyword evidence="1" id="KW-0472">Membrane</keyword>
<dbReference type="OMA" id="NIEYNMV"/>
<feature type="transmembrane region" description="Helical" evidence="1">
    <location>
        <begin position="20"/>
        <end position="39"/>
    </location>
</feature>
<name>B6K3V1_SCHJY</name>
<dbReference type="GO" id="GO:0042765">
    <property type="term" value="C:GPI-anchor transamidase complex"/>
    <property type="evidence" value="ECO:0000318"/>
    <property type="project" value="GO_Central"/>
</dbReference>
<feature type="transmembrane region" description="Helical" evidence="1">
    <location>
        <begin position="371"/>
        <end position="390"/>
    </location>
</feature>
<feature type="transmembrane region" description="Helical" evidence="1">
    <location>
        <begin position="546"/>
        <end position="563"/>
    </location>
</feature>
<keyword evidence="1" id="KW-0812">Transmembrane</keyword>
<dbReference type="JaponicusDB" id="SJAG_03292">
    <property type="gene designation" value="gaa1"/>
</dbReference>
<proteinExistence type="predicted"/>
<evidence type="ECO:0000313" key="3">
    <source>
        <dbReference type="JaponicusDB" id="SJAG_03292"/>
    </source>
</evidence>
<gene>
    <name evidence="3" type="primary">gaa1</name>
    <name evidence="2" type="ORF">SJAG_03292</name>
</gene>
<dbReference type="Pfam" id="PF04114">
    <property type="entry name" value="Gaa1"/>
    <property type="match status" value="1"/>
</dbReference>
<dbReference type="GO" id="GO:0016255">
    <property type="term" value="P:attachment of GPI anchor to protein"/>
    <property type="evidence" value="ECO:0000318"/>
    <property type="project" value="GO_Central"/>
</dbReference>
<dbReference type="VEuPathDB" id="FungiDB:SJAG_03292"/>
<dbReference type="AlphaFoldDB" id="B6K3V1"/>
<dbReference type="PANTHER" id="PTHR13304">
    <property type="entry name" value="GLYCOSYLPHOSPHATIDYLINOSITOL ANCHOR ATTACHMENT 1 PROTEIN"/>
    <property type="match status" value="1"/>
</dbReference>
<dbReference type="OrthoDB" id="445301at2759"/>
<dbReference type="InterPro" id="IPR007246">
    <property type="entry name" value="Gaa1"/>
</dbReference>
<dbReference type="RefSeq" id="XP_002174451.1">
    <property type="nucleotide sequence ID" value="XM_002174415.2"/>
</dbReference>
<organism evidence="2 4">
    <name type="scientific">Schizosaccharomyces japonicus (strain yFS275 / FY16936)</name>
    <name type="common">Fission yeast</name>
    <dbReference type="NCBI Taxonomy" id="402676"/>
    <lineage>
        <taxon>Eukaryota</taxon>
        <taxon>Fungi</taxon>
        <taxon>Dikarya</taxon>
        <taxon>Ascomycota</taxon>
        <taxon>Taphrinomycotina</taxon>
        <taxon>Schizosaccharomycetes</taxon>
        <taxon>Schizosaccharomycetales</taxon>
        <taxon>Schizosaccharomycetaceae</taxon>
        <taxon>Schizosaccharomyces</taxon>
    </lineage>
</organism>
<accession>B6K3V1</accession>
<dbReference type="EMBL" id="KE651167">
    <property type="protein sequence ID" value="EEB08158.1"/>
    <property type="molecule type" value="Genomic_DNA"/>
</dbReference>
<dbReference type="PANTHER" id="PTHR13304:SF0">
    <property type="entry name" value="GLYCOSYLPHOSPHATIDYLINOSITOL ANCHOR ATTACHMENT 1 PROTEIN"/>
    <property type="match status" value="1"/>
</dbReference>